<keyword evidence="3" id="KW-1185">Reference proteome</keyword>
<feature type="compositionally biased region" description="Low complexity" evidence="1">
    <location>
        <begin position="126"/>
        <end position="148"/>
    </location>
</feature>
<evidence type="ECO:0000313" key="3">
    <source>
        <dbReference type="Proteomes" id="UP000001056"/>
    </source>
</evidence>
<organism evidence="2 3">
    <name type="scientific">Chaetomium globosum (strain ATCC 6205 / CBS 148.51 / DSM 1962 / NBRC 6347 / NRRL 1970)</name>
    <name type="common">Soil fungus</name>
    <dbReference type="NCBI Taxonomy" id="306901"/>
    <lineage>
        <taxon>Eukaryota</taxon>
        <taxon>Fungi</taxon>
        <taxon>Dikarya</taxon>
        <taxon>Ascomycota</taxon>
        <taxon>Pezizomycotina</taxon>
        <taxon>Sordariomycetes</taxon>
        <taxon>Sordariomycetidae</taxon>
        <taxon>Sordariales</taxon>
        <taxon>Chaetomiaceae</taxon>
        <taxon>Chaetomium</taxon>
    </lineage>
</organism>
<feature type="region of interest" description="Disordered" evidence="1">
    <location>
        <begin position="396"/>
        <end position="439"/>
    </location>
</feature>
<feature type="compositionally biased region" description="Polar residues" evidence="1">
    <location>
        <begin position="65"/>
        <end position="90"/>
    </location>
</feature>
<dbReference type="eggNOG" id="ENOG502RJ78">
    <property type="taxonomic scope" value="Eukaryota"/>
</dbReference>
<dbReference type="STRING" id="306901.Q2GPE3"/>
<dbReference type="OMA" id="REQINCE"/>
<feature type="compositionally biased region" description="Acidic residues" evidence="1">
    <location>
        <begin position="94"/>
        <end position="125"/>
    </location>
</feature>
<dbReference type="AlphaFoldDB" id="Q2GPE3"/>
<dbReference type="VEuPathDB" id="FungiDB:CHGG_10161"/>
<dbReference type="InParanoid" id="Q2GPE3"/>
<proteinExistence type="predicted"/>
<dbReference type="OrthoDB" id="1703270at2759"/>
<evidence type="ECO:0000313" key="2">
    <source>
        <dbReference type="EMBL" id="EAQ83757.1"/>
    </source>
</evidence>
<feature type="region of interest" description="Disordered" evidence="1">
    <location>
        <begin position="544"/>
        <end position="570"/>
    </location>
</feature>
<sequence>MSFPPISLAVYFPVKLGPDAELASQPEIKPSAMEQKELPNPNGHAHSWAALPEFKPAAGFLPYAQPSSSCTPRAKQETQPETWDTNTTKTFPCDGDDEEEDQYWEEGPENEDDDDHEDEDADSSDQDASGLSSLSQGQGQGPSTSSQHVWLSDEERVRVAFKRARTSAEKVDLDRSPFFPRTVAEYAGLKAGMLEARAARLRAKVRERERALLRAREGGAWRRVFLVGRSGRAEERVVPVYYGRAEEGSPAAPCAVGGSSMGADVASTASVAQGEAVSNTNLESHWGGPVANTLSTPGNWVQPLLYSALPVTFDWINFQFIPHEYTPSQAHQGIEPLSHAGQDWSYSQVNAVVDHPTGSVLPPCYAAGHQRASSAAILREVAAHAAFRHGSVDGNTQITTNGAHHGHNLLDDEDYDSDSSFTPSDYRPQHGMSKGKPKAPYKTWCGHNVASNFFTPINFTDDPTIAAEAENRATDRDEGHVVLDQNGHNKREQINCEDDTGLDKLELDGAPAGKGEANGKGKEEGYAKGIQLNVQNEDTHVRMEEGDNGPDIEESSAQPPGLTVEDNRRRKVPNPHAQVFTPSAASTFTPSDYNPCKFNQHTPSPGNIPMNPPPPPAAPQLATAPLSHRDGLSPFFSHPANPFTPTAPGLPAPDSDCDWPTVAELTSEGEGRIKRWDTNSNPNTNTTTPRSSFSHPTPTDPNNNTDHLDTTTSLPNPSLGRFLPLPRLRNTIDPRLDFTPTANNNNPNNPPNEADADATPSPLPWEVRAMAGERRWDLHGARRLWE</sequence>
<dbReference type="EMBL" id="CH408035">
    <property type="protein sequence ID" value="EAQ83757.1"/>
    <property type="molecule type" value="Genomic_DNA"/>
</dbReference>
<dbReference type="RefSeq" id="XP_001228088.1">
    <property type="nucleotide sequence ID" value="XM_001228087.1"/>
</dbReference>
<evidence type="ECO:0000256" key="1">
    <source>
        <dbReference type="SAM" id="MobiDB-lite"/>
    </source>
</evidence>
<feature type="region of interest" description="Disordered" evidence="1">
    <location>
        <begin position="601"/>
        <end position="621"/>
    </location>
</feature>
<feature type="compositionally biased region" description="Low complexity" evidence="1">
    <location>
        <begin position="678"/>
        <end position="694"/>
    </location>
</feature>
<protein>
    <submittedName>
        <fullName evidence="2">Uncharacterized protein</fullName>
    </submittedName>
</protein>
<dbReference type="Proteomes" id="UP000001056">
    <property type="component" value="Unassembled WGS sequence"/>
</dbReference>
<reference evidence="3" key="1">
    <citation type="journal article" date="2015" name="Genome Announc.">
        <title>Draft genome sequence of the cellulolytic fungus Chaetomium globosum.</title>
        <authorList>
            <person name="Cuomo C.A."/>
            <person name="Untereiner W.A."/>
            <person name="Ma L.-J."/>
            <person name="Grabherr M."/>
            <person name="Birren B.W."/>
        </authorList>
    </citation>
    <scope>NUCLEOTIDE SEQUENCE [LARGE SCALE GENOMIC DNA]</scope>
    <source>
        <strain evidence="3">ATCC 6205 / CBS 148.51 / DSM 1962 / NBRC 6347 / NRRL 1970</strain>
    </source>
</reference>
<feature type="compositionally biased region" description="Low complexity" evidence="1">
    <location>
        <begin position="739"/>
        <end position="760"/>
    </location>
</feature>
<name>Q2GPE3_CHAGB</name>
<feature type="region of interest" description="Disordered" evidence="1">
    <location>
        <begin position="27"/>
        <end position="151"/>
    </location>
</feature>
<dbReference type="GeneID" id="4396708"/>
<dbReference type="HOGENOM" id="CLU_356781_0_0_1"/>
<feature type="compositionally biased region" description="Polar residues" evidence="1">
    <location>
        <begin position="695"/>
        <end position="716"/>
    </location>
</feature>
<accession>Q2GPE3</accession>
<feature type="region of interest" description="Disordered" evidence="1">
    <location>
        <begin position="665"/>
        <end position="760"/>
    </location>
</feature>
<gene>
    <name evidence="2" type="ORF">CHGG_10161</name>
</gene>